<proteinExistence type="predicted"/>
<dbReference type="EMBL" id="CAVMJV010000009">
    <property type="protein sequence ID" value="CAK5039787.1"/>
    <property type="molecule type" value="Genomic_DNA"/>
</dbReference>
<comment type="caution">
    <text evidence="1">The sequence shown here is derived from an EMBL/GenBank/DDBJ whole genome shotgun (WGS) entry which is preliminary data.</text>
</comment>
<organism evidence="1 2">
    <name type="scientific">Meloidogyne enterolobii</name>
    <name type="common">Root-knot nematode worm</name>
    <name type="synonym">Meloidogyne mayaguensis</name>
    <dbReference type="NCBI Taxonomy" id="390850"/>
    <lineage>
        <taxon>Eukaryota</taxon>
        <taxon>Metazoa</taxon>
        <taxon>Ecdysozoa</taxon>
        <taxon>Nematoda</taxon>
        <taxon>Chromadorea</taxon>
        <taxon>Rhabditida</taxon>
        <taxon>Tylenchina</taxon>
        <taxon>Tylenchomorpha</taxon>
        <taxon>Tylenchoidea</taxon>
        <taxon>Meloidogynidae</taxon>
        <taxon>Meloidogyninae</taxon>
        <taxon>Meloidogyne</taxon>
    </lineage>
</organism>
<accession>A0ACB0YBJ1</accession>
<gene>
    <name evidence="1" type="ORF">MENTE1834_LOCUS10036</name>
</gene>
<reference evidence="1" key="1">
    <citation type="submission" date="2023-11" db="EMBL/GenBank/DDBJ databases">
        <authorList>
            <person name="Poullet M."/>
        </authorList>
    </citation>
    <scope>NUCLEOTIDE SEQUENCE</scope>
    <source>
        <strain evidence="1">E1834</strain>
    </source>
</reference>
<name>A0ACB0YBJ1_MELEN</name>
<protein>
    <submittedName>
        <fullName evidence="1">Uncharacterized protein</fullName>
    </submittedName>
</protein>
<sequence>MIKNLKNRLNKLCNGEEIYHKKKQKWDKKEKFDKIEKILNVAEDADGDICFLVKWENHGPSENSWLAYEEIGHYPITREYIKEIIANDNNKIHECFCKYCGERKGIESNSIQCIECNFWVHGECAGYKKGDIRKMEKSEFKCKYCVKEEEEEKKKLALIGI</sequence>
<evidence type="ECO:0000313" key="2">
    <source>
        <dbReference type="Proteomes" id="UP001497535"/>
    </source>
</evidence>
<dbReference type="Proteomes" id="UP001497535">
    <property type="component" value="Unassembled WGS sequence"/>
</dbReference>
<keyword evidence="2" id="KW-1185">Reference proteome</keyword>
<evidence type="ECO:0000313" key="1">
    <source>
        <dbReference type="EMBL" id="CAK5039787.1"/>
    </source>
</evidence>